<dbReference type="OrthoDB" id="16747at2759"/>
<evidence type="ECO:0000313" key="3">
    <source>
        <dbReference type="Proteomes" id="UP000701801"/>
    </source>
</evidence>
<feature type="region of interest" description="Disordered" evidence="1">
    <location>
        <begin position="1"/>
        <end position="61"/>
    </location>
</feature>
<proteinExistence type="predicted"/>
<sequence length="84" mass="9045">MAIPRESVMSSGNGYSGEEGHRTRNTQLRWPSLTHIPPHNMSRGDPPSPPPGPPPSPSGGFAVAIEEIAIWYNTKTPRGTPRSS</sequence>
<dbReference type="Proteomes" id="UP000701801">
    <property type="component" value="Unassembled WGS sequence"/>
</dbReference>
<keyword evidence="3" id="KW-1185">Reference proteome</keyword>
<evidence type="ECO:0000256" key="1">
    <source>
        <dbReference type="SAM" id="MobiDB-lite"/>
    </source>
</evidence>
<name>A0A9N9Q973_9HELO</name>
<evidence type="ECO:0000313" key="2">
    <source>
        <dbReference type="EMBL" id="CAG8979754.1"/>
    </source>
</evidence>
<organism evidence="2 3">
    <name type="scientific">Hymenoscyphus albidus</name>
    <dbReference type="NCBI Taxonomy" id="595503"/>
    <lineage>
        <taxon>Eukaryota</taxon>
        <taxon>Fungi</taxon>
        <taxon>Dikarya</taxon>
        <taxon>Ascomycota</taxon>
        <taxon>Pezizomycotina</taxon>
        <taxon>Leotiomycetes</taxon>
        <taxon>Helotiales</taxon>
        <taxon>Helotiaceae</taxon>
        <taxon>Hymenoscyphus</taxon>
    </lineage>
</organism>
<gene>
    <name evidence="2" type="ORF">HYALB_00012799</name>
</gene>
<feature type="compositionally biased region" description="Pro residues" evidence="1">
    <location>
        <begin position="46"/>
        <end position="57"/>
    </location>
</feature>
<dbReference type="EMBL" id="CAJVRM010000334">
    <property type="protein sequence ID" value="CAG8979754.1"/>
    <property type="molecule type" value="Genomic_DNA"/>
</dbReference>
<reference evidence="2" key="1">
    <citation type="submission" date="2021-07" db="EMBL/GenBank/DDBJ databases">
        <authorList>
            <person name="Durling M."/>
        </authorList>
    </citation>
    <scope>NUCLEOTIDE SEQUENCE</scope>
</reference>
<dbReference type="AlphaFoldDB" id="A0A9N9Q973"/>
<protein>
    <submittedName>
        <fullName evidence="2">Uncharacterized protein</fullName>
    </submittedName>
</protein>
<accession>A0A9N9Q973</accession>
<comment type="caution">
    <text evidence="2">The sequence shown here is derived from an EMBL/GenBank/DDBJ whole genome shotgun (WGS) entry which is preliminary data.</text>
</comment>